<comment type="caution">
    <text evidence="2">The sequence shown here is derived from an EMBL/GenBank/DDBJ whole genome shotgun (WGS) entry which is preliminary data.</text>
</comment>
<dbReference type="Proteomes" id="UP001152622">
    <property type="component" value="Chromosome 22"/>
</dbReference>
<evidence type="ECO:0000256" key="1">
    <source>
        <dbReference type="SAM" id="MobiDB-lite"/>
    </source>
</evidence>
<feature type="region of interest" description="Disordered" evidence="1">
    <location>
        <begin position="64"/>
        <end position="107"/>
    </location>
</feature>
<evidence type="ECO:0000313" key="2">
    <source>
        <dbReference type="EMBL" id="KAJ8333675.1"/>
    </source>
</evidence>
<gene>
    <name evidence="2" type="ORF">SKAU_G00409940</name>
</gene>
<name>A0A9Q1IAU6_SYNKA</name>
<dbReference type="AlphaFoldDB" id="A0A9Q1IAU6"/>
<organism evidence="2 3">
    <name type="scientific">Synaphobranchus kaupii</name>
    <name type="common">Kaup's arrowtooth eel</name>
    <dbReference type="NCBI Taxonomy" id="118154"/>
    <lineage>
        <taxon>Eukaryota</taxon>
        <taxon>Metazoa</taxon>
        <taxon>Chordata</taxon>
        <taxon>Craniata</taxon>
        <taxon>Vertebrata</taxon>
        <taxon>Euteleostomi</taxon>
        <taxon>Actinopterygii</taxon>
        <taxon>Neopterygii</taxon>
        <taxon>Teleostei</taxon>
        <taxon>Anguilliformes</taxon>
        <taxon>Synaphobranchidae</taxon>
        <taxon>Synaphobranchus</taxon>
    </lineage>
</organism>
<accession>A0A9Q1IAU6</accession>
<protein>
    <submittedName>
        <fullName evidence="2">Uncharacterized protein</fullName>
    </submittedName>
</protein>
<keyword evidence="3" id="KW-1185">Reference proteome</keyword>
<evidence type="ECO:0000313" key="3">
    <source>
        <dbReference type="Proteomes" id="UP001152622"/>
    </source>
</evidence>
<feature type="compositionally biased region" description="Basic and acidic residues" evidence="1">
    <location>
        <begin position="94"/>
        <end position="107"/>
    </location>
</feature>
<reference evidence="2" key="1">
    <citation type="journal article" date="2023" name="Science">
        <title>Genome structures resolve the early diversification of teleost fishes.</title>
        <authorList>
            <person name="Parey E."/>
            <person name="Louis A."/>
            <person name="Montfort J."/>
            <person name="Bouchez O."/>
            <person name="Roques C."/>
            <person name="Iampietro C."/>
            <person name="Lluch J."/>
            <person name="Castinel A."/>
            <person name="Donnadieu C."/>
            <person name="Desvignes T."/>
            <person name="Floi Bucao C."/>
            <person name="Jouanno E."/>
            <person name="Wen M."/>
            <person name="Mejri S."/>
            <person name="Dirks R."/>
            <person name="Jansen H."/>
            <person name="Henkel C."/>
            <person name="Chen W.J."/>
            <person name="Zahm M."/>
            <person name="Cabau C."/>
            <person name="Klopp C."/>
            <person name="Thompson A.W."/>
            <person name="Robinson-Rechavi M."/>
            <person name="Braasch I."/>
            <person name="Lecointre G."/>
            <person name="Bobe J."/>
            <person name="Postlethwait J.H."/>
            <person name="Berthelot C."/>
            <person name="Roest Crollius H."/>
            <person name="Guiguen Y."/>
        </authorList>
    </citation>
    <scope>NUCLEOTIDE SEQUENCE</scope>
    <source>
        <strain evidence="2">WJC10195</strain>
    </source>
</reference>
<sequence length="107" mass="11777">MLIKAVWVHESTATKGKQVRLLDPGQERGLVGLAWVGQGSKKQNLLPHPRQRVRSLHSFCAGVISRSRDRQQSQGPSRDTLAILTGGGALGETLDTKNHNRAHSYEE</sequence>
<dbReference type="EMBL" id="JAINUF010000022">
    <property type="protein sequence ID" value="KAJ8333675.1"/>
    <property type="molecule type" value="Genomic_DNA"/>
</dbReference>
<proteinExistence type="predicted"/>